<keyword evidence="2" id="KW-0121">Carboxypeptidase</keyword>
<dbReference type="GO" id="GO:0006508">
    <property type="term" value="P:proteolysis"/>
    <property type="evidence" value="ECO:0007669"/>
    <property type="project" value="UniProtKB-KW"/>
</dbReference>
<dbReference type="PANTHER" id="PTHR11802:SF223">
    <property type="entry name" value="CARBOXYPEPTIDASE"/>
    <property type="match status" value="1"/>
</dbReference>
<dbReference type="InterPro" id="IPR001563">
    <property type="entry name" value="Peptidase_S10"/>
</dbReference>
<dbReference type="Proteomes" id="UP000007305">
    <property type="component" value="Chromosome 1"/>
</dbReference>
<dbReference type="PRINTS" id="PR00724">
    <property type="entry name" value="CRBOXYPTASEC"/>
</dbReference>
<organism evidence="3 4">
    <name type="scientific">Zea mays</name>
    <name type="common">Maize</name>
    <dbReference type="NCBI Taxonomy" id="4577"/>
    <lineage>
        <taxon>Eukaryota</taxon>
        <taxon>Viridiplantae</taxon>
        <taxon>Streptophyta</taxon>
        <taxon>Embryophyta</taxon>
        <taxon>Tracheophyta</taxon>
        <taxon>Spermatophyta</taxon>
        <taxon>Magnoliopsida</taxon>
        <taxon>Liliopsida</taxon>
        <taxon>Poales</taxon>
        <taxon>Poaceae</taxon>
        <taxon>PACMAD clade</taxon>
        <taxon>Panicoideae</taxon>
        <taxon>Andropogonodae</taxon>
        <taxon>Andropogoneae</taxon>
        <taxon>Tripsacinae</taxon>
        <taxon>Zea</taxon>
    </lineage>
</organism>
<dbReference type="EnsemblPlants" id="Zm00001eb022360_T002">
    <property type="protein sequence ID" value="Zm00001eb022360_P002"/>
    <property type="gene ID" value="Zm00001eb022360"/>
</dbReference>
<dbReference type="SUPFAM" id="SSF53474">
    <property type="entry name" value="alpha/beta-Hydrolases"/>
    <property type="match status" value="1"/>
</dbReference>
<accession>A0A804LMS5</accession>
<feature type="chain" id="PRO_5033109622" description="Carboxypeptidase" evidence="2">
    <location>
        <begin position="26"/>
        <end position="496"/>
    </location>
</feature>
<keyword evidence="2" id="KW-0378">Hydrolase</keyword>
<dbReference type="Gene3D" id="6.10.250.940">
    <property type="match status" value="1"/>
</dbReference>
<dbReference type="GO" id="GO:0004185">
    <property type="term" value="F:serine-type carboxypeptidase activity"/>
    <property type="evidence" value="ECO:0000318"/>
    <property type="project" value="GO_Central"/>
</dbReference>
<evidence type="ECO:0000313" key="4">
    <source>
        <dbReference type="Proteomes" id="UP000007305"/>
    </source>
</evidence>
<protein>
    <recommendedName>
        <fullName evidence="2">Carboxypeptidase</fullName>
        <ecNumber evidence="2">3.4.16.-</ecNumber>
    </recommendedName>
</protein>
<reference evidence="4" key="1">
    <citation type="submission" date="2015-12" db="EMBL/GenBank/DDBJ databases">
        <title>Update maize B73 reference genome by single molecule sequencing technologies.</title>
        <authorList>
            <consortium name="Maize Genome Sequencing Project"/>
            <person name="Ware D."/>
        </authorList>
    </citation>
    <scope>NUCLEOTIDE SEQUENCE [LARGE SCALE GENOMIC DNA]</scope>
    <source>
        <strain evidence="4">cv. B73</strain>
    </source>
</reference>
<dbReference type="Pfam" id="PF00450">
    <property type="entry name" value="Peptidase_S10"/>
    <property type="match status" value="1"/>
</dbReference>
<dbReference type="PROSITE" id="PS00131">
    <property type="entry name" value="CARBOXYPEPT_SER_SER"/>
    <property type="match status" value="1"/>
</dbReference>
<gene>
    <name evidence="3" type="primary">LOC103637608</name>
</gene>
<dbReference type="AlphaFoldDB" id="A0A804LMS5"/>
<feature type="signal peptide" evidence="2">
    <location>
        <begin position="1"/>
        <end position="25"/>
    </location>
</feature>
<reference evidence="3" key="2">
    <citation type="submission" date="2019-07" db="EMBL/GenBank/DDBJ databases">
        <authorList>
            <person name="Seetharam A."/>
            <person name="Woodhouse M."/>
            <person name="Cannon E."/>
        </authorList>
    </citation>
    <scope>NUCLEOTIDE SEQUENCE [LARGE SCALE GENOMIC DNA]</scope>
    <source>
        <strain evidence="3">cv. B73</strain>
    </source>
</reference>
<name>A0A804LMS5_MAIZE</name>
<evidence type="ECO:0000256" key="1">
    <source>
        <dbReference type="ARBA" id="ARBA00009431"/>
    </source>
</evidence>
<dbReference type="InParanoid" id="A0A804LMS5"/>
<evidence type="ECO:0007829" key="5">
    <source>
        <dbReference type="PeptideAtlas" id="A0A804LMS5"/>
    </source>
</evidence>
<keyword evidence="5" id="KW-1267">Proteomics identification</keyword>
<evidence type="ECO:0000256" key="2">
    <source>
        <dbReference type="RuleBase" id="RU361156"/>
    </source>
</evidence>
<dbReference type="Gene3D" id="3.40.50.1820">
    <property type="entry name" value="alpha/beta hydrolase"/>
    <property type="match status" value="1"/>
</dbReference>
<evidence type="ECO:0000313" key="3">
    <source>
        <dbReference type="EnsemblPlants" id="Zm00001eb022360_P002"/>
    </source>
</evidence>
<proteinExistence type="evidence at protein level"/>
<reference evidence="3" key="3">
    <citation type="submission" date="2021-05" db="UniProtKB">
        <authorList>
            <consortium name="EnsemblPlants"/>
        </authorList>
    </citation>
    <scope>IDENTIFICATION</scope>
    <source>
        <strain evidence="3">cv. B73</strain>
    </source>
</reference>
<dbReference type="EC" id="3.4.16.-" evidence="2"/>
<sequence length="496" mass="54903">MNNMKKAVNTCLLSWLLLLGTLTLAARPDAGGGLDAATVAAQELDRVLSLPGQPSYSSASPKQYSGYVTTDEHLGKALFYWFFEATETPDEKPLVLWLNGGPGCSSIGFGQSQELGPFLVKKDVPELELNPYAWNQAANLLFLDSPAGVGFSYTNTSFEKDPPGDNSTAHGSYAFLVRWFQRFPQHKAKEFYIAGESYAGHYVPQLADVIVEGNKKASEENHINFKGILIGNAYMDGDTDLVGIFDSAWHHAIISDELYGDVQKNCDFSLVELSPECSADVDQYTALYRVIDIYSLYTDRCELGYPDFNYSVSPKTARGASRRGRLDLLEVPMGYDPCTQTYATEYFNREDVQKALHANVTGVPYPYSLCRNSINDAWKDSDLTVVPVVKKLVEAGLRIWIFSCGCDEQRRHGRKNPDHVNPVHAEEARPAHQRGLVAVVPSQAGWRLDCGVRRPDIRHRERCRAHGPVHAAAASARAVQALPGQHETALRALLDI</sequence>
<keyword evidence="2" id="KW-0732">Signal</keyword>
<dbReference type="InterPro" id="IPR018202">
    <property type="entry name" value="Ser_caboxypep_ser_AS"/>
</dbReference>
<dbReference type="FunFam" id="3.40.50.1820:FF:000579">
    <property type="entry name" value="Carboxypeptidase"/>
    <property type="match status" value="1"/>
</dbReference>
<dbReference type="PANTHER" id="PTHR11802">
    <property type="entry name" value="SERINE PROTEASE FAMILY S10 SERINE CARBOXYPEPTIDASE"/>
    <property type="match status" value="1"/>
</dbReference>
<keyword evidence="2" id="KW-0645">Protease</keyword>
<dbReference type="Gramene" id="Zm00001eb022360_T002">
    <property type="protein sequence ID" value="Zm00001eb022360_P002"/>
    <property type="gene ID" value="Zm00001eb022360"/>
</dbReference>
<dbReference type="InterPro" id="IPR029058">
    <property type="entry name" value="AB_hydrolase_fold"/>
</dbReference>
<keyword evidence="4" id="KW-1185">Reference proteome</keyword>
<comment type="similarity">
    <text evidence="1 2">Belongs to the peptidase S10 family.</text>
</comment>